<dbReference type="InterPro" id="IPR016161">
    <property type="entry name" value="Ald_DH/histidinol_DH"/>
</dbReference>
<accession>A0A9Q9MJ10</accession>
<gene>
    <name evidence="3" type="ORF">Daura_21340</name>
</gene>
<evidence type="ECO:0000313" key="3">
    <source>
        <dbReference type="EMBL" id="UWZ58494.1"/>
    </source>
</evidence>
<dbReference type="SUPFAM" id="SSF53720">
    <property type="entry name" value="ALDH-like"/>
    <property type="match status" value="1"/>
</dbReference>
<name>A0A9Q9MJ10_9ACTN</name>
<feature type="domain" description="Aldehyde dehydrogenase" evidence="2">
    <location>
        <begin position="4"/>
        <end position="449"/>
    </location>
</feature>
<dbReference type="Gene3D" id="3.40.605.10">
    <property type="entry name" value="Aldehyde Dehydrogenase, Chain A, domain 1"/>
    <property type="match status" value="1"/>
</dbReference>
<dbReference type="EMBL" id="CP073767">
    <property type="protein sequence ID" value="UWZ58494.1"/>
    <property type="molecule type" value="Genomic_DNA"/>
</dbReference>
<sequence length="509" mass="52829">MIVSIDPSTGATVEVLDVPAEDLDRIGDRAHAAHRDLEAAGRPGRAAMLRAMAAALEDRRTALVAVADRETGLGRQRLNTELTRTAYQLGFFADVLDDGAYLEATIDQAGTTPMGPRPDLRRMLVPLGPVAVFGAANFPFAFSVPGGDTASALAAGCPVIAKVHPAHPATSLRSRDALLAGARAAGLHTDVVSLVYSDDTAARLVQHPDITAVGFTGSVRVGRLLADLAAARPAPIPFYGELGAVNAVVVGRAAARDRGAQIGDGLAASFMLGVGQFCTKPGIALIPSGTAGAALTQALTDRVAAAGAGIMLSERIAGAYADGAGRLLAAPGVDVLARGGDAPAEDLQGFQGFWGSPLLLRSRPDALDGPLLEECFGPALILVEYDTDDDALATLRRFGPALTVTVHADDEDRPAAARLLDHAHRTAGRVVWNGYPTGVAVTWAMHHGGPYPATTNALHTSVGAGAIRRWLRPVCFQDVPQDLLPDELRDEPSCGPVPRRVNGTLMLGG</sequence>
<dbReference type="GO" id="GO:0016620">
    <property type="term" value="F:oxidoreductase activity, acting on the aldehyde or oxo group of donors, NAD or NADP as acceptor"/>
    <property type="evidence" value="ECO:0007669"/>
    <property type="project" value="InterPro"/>
</dbReference>
<dbReference type="PANTHER" id="PTHR43353:SF3">
    <property type="entry name" value="ALDEHYDE DEHYDROGENASE-RELATED"/>
    <property type="match status" value="1"/>
</dbReference>
<dbReference type="OrthoDB" id="9770537at2"/>
<dbReference type="InterPro" id="IPR016162">
    <property type="entry name" value="Ald_DH_N"/>
</dbReference>
<dbReference type="AlphaFoldDB" id="A0A9Q9MJ10"/>
<dbReference type="InterPro" id="IPR015590">
    <property type="entry name" value="Aldehyde_DH_dom"/>
</dbReference>
<proteinExistence type="predicted"/>
<dbReference type="CDD" id="cd07129">
    <property type="entry name" value="ALDH_KGSADH"/>
    <property type="match status" value="1"/>
</dbReference>
<evidence type="ECO:0000256" key="1">
    <source>
        <dbReference type="ARBA" id="ARBA00023002"/>
    </source>
</evidence>
<dbReference type="PANTHER" id="PTHR43353">
    <property type="entry name" value="SUCCINATE-SEMIALDEHYDE DEHYDROGENASE, MITOCHONDRIAL"/>
    <property type="match status" value="1"/>
</dbReference>
<dbReference type="RefSeq" id="WP_033362062.1">
    <property type="nucleotide sequence ID" value="NZ_CP073767.1"/>
</dbReference>
<dbReference type="KEGG" id="daur:Daura_21340"/>
<dbReference type="InterPro" id="IPR016163">
    <property type="entry name" value="Ald_DH_C"/>
</dbReference>
<organism evidence="3 4">
    <name type="scientific">Dactylosporangium aurantiacum</name>
    <dbReference type="NCBI Taxonomy" id="35754"/>
    <lineage>
        <taxon>Bacteria</taxon>
        <taxon>Bacillati</taxon>
        <taxon>Actinomycetota</taxon>
        <taxon>Actinomycetes</taxon>
        <taxon>Micromonosporales</taxon>
        <taxon>Micromonosporaceae</taxon>
        <taxon>Dactylosporangium</taxon>
    </lineage>
</organism>
<protein>
    <submittedName>
        <fullName evidence="3">Aldehyde dehydrogenase (NADP(+))</fullName>
    </submittedName>
</protein>
<keyword evidence="4" id="KW-1185">Reference proteome</keyword>
<dbReference type="Proteomes" id="UP001058003">
    <property type="component" value="Chromosome"/>
</dbReference>
<dbReference type="Pfam" id="PF00171">
    <property type="entry name" value="Aldedh"/>
    <property type="match status" value="1"/>
</dbReference>
<dbReference type="InterPro" id="IPR044151">
    <property type="entry name" value="ALDH_KGSADH"/>
</dbReference>
<evidence type="ECO:0000313" key="4">
    <source>
        <dbReference type="Proteomes" id="UP001058003"/>
    </source>
</evidence>
<dbReference type="Gene3D" id="3.40.309.10">
    <property type="entry name" value="Aldehyde Dehydrogenase, Chain A, domain 2"/>
    <property type="match status" value="1"/>
</dbReference>
<evidence type="ECO:0000259" key="2">
    <source>
        <dbReference type="Pfam" id="PF00171"/>
    </source>
</evidence>
<reference evidence="3" key="1">
    <citation type="submission" date="2021-04" db="EMBL/GenBank/DDBJ databases">
        <title>Dactylosporangium aurantiacum NRRL B-8018 full assembly.</title>
        <authorList>
            <person name="Hartkoorn R.C."/>
            <person name="Beaudoing E."/>
            <person name="Hot D."/>
        </authorList>
    </citation>
    <scope>NUCLEOTIDE SEQUENCE</scope>
    <source>
        <strain evidence="3">NRRL B-8018</strain>
    </source>
</reference>
<keyword evidence="1" id="KW-0560">Oxidoreductase</keyword>
<dbReference type="InterPro" id="IPR050740">
    <property type="entry name" value="Aldehyde_DH_Superfamily"/>
</dbReference>